<dbReference type="AlphaFoldDB" id="A0AB73IMN4"/>
<evidence type="ECO:0000313" key="1">
    <source>
        <dbReference type="EMBL" id="MDP9651283.1"/>
    </source>
</evidence>
<organism evidence="1 2">
    <name type="scientific">Paraburkholderia caledonica</name>
    <dbReference type="NCBI Taxonomy" id="134536"/>
    <lineage>
        <taxon>Bacteria</taxon>
        <taxon>Pseudomonadati</taxon>
        <taxon>Pseudomonadota</taxon>
        <taxon>Betaproteobacteria</taxon>
        <taxon>Burkholderiales</taxon>
        <taxon>Burkholderiaceae</taxon>
        <taxon>Paraburkholderia</taxon>
    </lineage>
</organism>
<name>A0AB73IMN4_9BURK</name>
<dbReference type="SUPFAM" id="SSF52540">
    <property type="entry name" value="P-loop containing nucleoside triphosphate hydrolases"/>
    <property type="match status" value="1"/>
</dbReference>
<dbReference type="RefSeq" id="WP_392395934.1">
    <property type="nucleotide sequence ID" value="NZ_JAURTK010000018.1"/>
</dbReference>
<sequence>MQNKNEILRSEISKSVLRRYARAIVHMRQQLGRKQFGPVFGAGIGLDLKFPSWNDLLARIAKHPSVRGEALAKRTQNSTSIAQQFFMSYRSNWERLAVNRAKPPKMAEMELRAGWRKVVHECLYKDIPKSIDTLLKRDKYLEAFVPLIQRSPLTVTYNFDDTLQRLLQRHGQLAKTNERGFRTCWSGNVQLQSRSGGVIYHPNGFLPFSLRERPSDHLVFSEDSFADQLIDSMAGQYGSLSTHFSQTTCLLVGLSLSDPTLKHLLRQNATHFPGHFHYYVKFVSDGNRDEKCESVESAANFDVYNLNTLFLNAAEISALAKLIAADELEFTQLAQEVVKTSAYRFFVVGCVAAGKSTTVGHFRSMLTQDEWTKERAPNMEKAPDLLTREERKAIDLFVAEEVGLKNMKLLESTKSGIHVIDRAPLDAFAFTLDKRQWKSKAKLLRSAVSPGLSHDHRKLAAGHVIFLKNDPEVMAERAISLHKNTTSRKLENQQNSLLHVYSKLRPKGGVTVIDVFRKTPQEVVKDVAHVIFRKEYIEADMHKLLLQIESNGYEE</sequence>
<dbReference type="Proteomes" id="UP001229486">
    <property type="component" value="Unassembled WGS sequence"/>
</dbReference>
<proteinExistence type="predicted"/>
<gene>
    <name evidence="1" type="ORF">J2793_006758</name>
</gene>
<evidence type="ECO:0000313" key="2">
    <source>
        <dbReference type="Proteomes" id="UP001229486"/>
    </source>
</evidence>
<evidence type="ECO:0008006" key="3">
    <source>
        <dbReference type="Google" id="ProtNLM"/>
    </source>
</evidence>
<dbReference type="InterPro" id="IPR027417">
    <property type="entry name" value="P-loop_NTPase"/>
</dbReference>
<dbReference type="EMBL" id="JAURTK010000018">
    <property type="protein sequence ID" value="MDP9651283.1"/>
    <property type="molecule type" value="Genomic_DNA"/>
</dbReference>
<dbReference type="Gene3D" id="3.40.50.300">
    <property type="entry name" value="P-loop containing nucleotide triphosphate hydrolases"/>
    <property type="match status" value="1"/>
</dbReference>
<accession>A0AB73IMN4</accession>
<protein>
    <recommendedName>
        <fullName evidence="3">SIR2-like domain-containing protein</fullName>
    </recommendedName>
</protein>
<comment type="caution">
    <text evidence="1">The sequence shown here is derived from an EMBL/GenBank/DDBJ whole genome shotgun (WGS) entry which is preliminary data.</text>
</comment>
<dbReference type="Pfam" id="PF13289">
    <property type="entry name" value="SIR2_2"/>
    <property type="match status" value="1"/>
</dbReference>
<reference evidence="1" key="1">
    <citation type="submission" date="2023-07" db="EMBL/GenBank/DDBJ databases">
        <title>Sorghum-associated microbial communities from plants grown in Nebraska, USA.</title>
        <authorList>
            <person name="Schachtman D."/>
        </authorList>
    </citation>
    <scope>NUCLEOTIDE SEQUENCE</scope>
    <source>
        <strain evidence="1">DS1061</strain>
    </source>
</reference>